<organism evidence="2 3">
    <name type="scientific">Leyella stercorea</name>
    <dbReference type="NCBI Taxonomy" id="363265"/>
    <lineage>
        <taxon>Bacteria</taxon>
        <taxon>Pseudomonadati</taxon>
        <taxon>Bacteroidota</taxon>
        <taxon>Bacteroidia</taxon>
        <taxon>Bacteroidales</taxon>
        <taxon>Prevotellaceae</taxon>
        <taxon>Leyella</taxon>
    </lineage>
</organism>
<dbReference type="Proteomes" id="UP000286598">
    <property type="component" value="Unassembled WGS sequence"/>
</dbReference>
<comment type="caution">
    <text evidence="2">The sequence shown here is derived from an EMBL/GenBank/DDBJ whole genome shotgun (WGS) entry which is preliminary data.</text>
</comment>
<dbReference type="EMBL" id="QRNO01000002">
    <property type="protein sequence ID" value="RHK53026.1"/>
    <property type="molecule type" value="Genomic_DNA"/>
</dbReference>
<evidence type="ECO:0000313" key="3">
    <source>
        <dbReference type="Proteomes" id="UP000286598"/>
    </source>
</evidence>
<dbReference type="AlphaFoldDB" id="A0A3R6FMY0"/>
<dbReference type="SUPFAM" id="SSF54001">
    <property type="entry name" value="Cysteine proteinases"/>
    <property type="match status" value="1"/>
</dbReference>
<dbReference type="Pfam" id="PF05708">
    <property type="entry name" value="Peptidase_C92"/>
    <property type="match status" value="1"/>
</dbReference>
<accession>A0A3R6FMY0</accession>
<evidence type="ECO:0000256" key="1">
    <source>
        <dbReference type="SAM" id="Phobius"/>
    </source>
</evidence>
<proteinExistence type="predicted"/>
<sequence>MDKKKRSYLRIIGCGCTFVFLFLIVWIGIVWLNRPAYIEPDTSTFETGDVFFSVGDSWESVAVRTLSGSLSLEVADSTPSHCGIVVRYAEGVKLAHASTVKKKIVLETPEEYLRNNGSYCIYTRKAPCTVDTLAIRQSVETLVKNRVPFDFNFDHSTSKALYCTEMVVRVFEQNNCFCFSKLRHNSYMYPNDLLKLCKDDNEDVSKVVSGTPRRGSTT</sequence>
<dbReference type="Gene3D" id="3.90.1720.10">
    <property type="entry name" value="endopeptidase domain like (from Nostoc punctiforme)"/>
    <property type="match status" value="1"/>
</dbReference>
<dbReference type="OrthoDB" id="195541at2"/>
<name>A0A3R6FMY0_9BACT</name>
<keyword evidence="1" id="KW-0472">Membrane</keyword>
<keyword evidence="3" id="KW-1185">Reference proteome</keyword>
<dbReference type="InterPro" id="IPR024453">
    <property type="entry name" value="Peptidase_C92"/>
</dbReference>
<keyword evidence="1" id="KW-0812">Transmembrane</keyword>
<evidence type="ECO:0000313" key="2">
    <source>
        <dbReference type="EMBL" id="RHK53026.1"/>
    </source>
</evidence>
<feature type="transmembrane region" description="Helical" evidence="1">
    <location>
        <begin position="7"/>
        <end position="32"/>
    </location>
</feature>
<reference evidence="2 3" key="1">
    <citation type="submission" date="2018-08" db="EMBL/GenBank/DDBJ databases">
        <title>A genome reference for cultivated species of the human gut microbiota.</title>
        <authorList>
            <person name="Zou Y."/>
            <person name="Xue W."/>
            <person name="Luo G."/>
        </authorList>
    </citation>
    <scope>NUCLEOTIDE SEQUENCE [LARGE SCALE GENOMIC DNA]</scope>
    <source>
        <strain evidence="2 3">AF42-9</strain>
    </source>
</reference>
<dbReference type="RefSeq" id="WP_118354462.1">
    <property type="nucleotide sequence ID" value="NZ_CAUBBM010000018.1"/>
</dbReference>
<gene>
    <name evidence="2" type="ORF">DW060_00745</name>
</gene>
<dbReference type="InterPro" id="IPR038765">
    <property type="entry name" value="Papain-like_cys_pep_sf"/>
</dbReference>
<keyword evidence="1" id="KW-1133">Transmembrane helix</keyword>
<protein>
    <submittedName>
        <fullName evidence="2">Uncharacterized protein</fullName>
    </submittedName>
</protein>